<keyword evidence="9" id="KW-1185">Reference proteome</keyword>
<dbReference type="Pfam" id="PF05592">
    <property type="entry name" value="Bac_rhamnosid"/>
    <property type="match status" value="1"/>
</dbReference>
<evidence type="ECO:0000313" key="9">
    <source>
        <dbReference type="Proteomes" id="UP000631576"/>
    </source>
</evidence>
<feature type="domain" description="Bacterial alpha-L-rhamnosidase N-terminal" evidence="5">
    <location>
        <begin position="137"/>
        <end position="306"/>
    </location>
</feature>
<dbReference type="PIRSF" id="PIRSF010631">
    <property type="entry name" value="A-rhamnsds"/>
    <property type="match status" value="1"/>
</dbReference>
<evidence type="ECO:0000256" key="3">
    <source>
        <dbReference type="ARBA" id="ARBA00022801"/>
    </source>
</evidence>
<protein>
    <recommendedName>
        <fullName evidence="2">alpha-L-rhamnosidase</fullName>
        <ecNumber evidence="2">3.2.1.40</ecNumber>
    </recommendedName>
</protein>
<dbReference type="Gene3D" id="1.50.10.10">
    <property type="match status" value="1"/>
</dbReference>
<dbReference type="Proteomes" id="UP000631576">
    <property type="component" value="Unassembled WGS sequence"/>
</dbReference>
<accession>A0ABR7G3M1</accession>
<dbReference type="InterPro" id="IPR035396">
    <property type="entry name" value="Bac_rhamnosid6H"/>
</dbReference>
<dbReference type="InterPro" id="IPR008979">
    <property type="entry name" value="Galactose-bd-like_sf"/>
</dbReference>
<evidence type="ECO:0000259" key="7">
    <source>
        <dbReference type="Pfam" id="PF17390"/>
    </source>
</evidence>
<feature type="domain" description="Alpha-L-rhamnosidase concanavalin-like" evidence="4">
    <location>
        <begin position="316"/>
        <end position="412"/>
    </location>
</feature>
<proteinExistence type="predicted"/>
<gene>
    <name evidence="8" type="ORF">H8S40_00200</name>
</gene>
<dbReference type="Pfam" id="PF17390">
    <property type="entry name" value="Bac_rhamnosid_C"/>
    <property type="match status" value="1"/>
</dbReference>
<dbReference type="InterPro" id="IPR008928">
    <property type="entry name" value="6-hairpin_glycosidase_sf"/>
</dbReference>
<feature type="domain" description="Alpha-L-rhamnosidase six-hairpin glycosidase" evidence="6">
    <location>
        <begin position="426"/>
        <end position="778"/>
    </location>
</feature>
<comment type="catalytic activity">
    <reaction evidence="1">
        <text>Hydrolysis of terminal non-reducing alpha-L-rhamnose residues in alpha-L-rhamnosides.</text>
        <dbReference type="EC" id="3.2.1.40"/>
    </reaction>
</comment>
<evidence type="ECO:0000313" key="8">
    <source>
        <dbReference type="EMBL" id="MBC5682024.1"/>
    </source>
</evidence>
<dbReference type="PANTHER" id="PTHR33307">
    <property type="entry name" value="ALPHA-RHAMNOSIDASE (EUROFUNG)"/>
    <property type="match status" value="1"/>
</dbReference>
<evidence type="ECO:0000259" key="5">
    <source>
        <dbReference type="Pfam" id="PF08531"/>
    </source>
</evidence>
<dbReference type="Gene3D" id="2.60.420.10">
    <property type="entry name" value="Maltose phosphorylase, domain 3"/>
    <property type="match status" value="1"/>
</dbReference>
<sequence length="861" mass="97942">MRISQLRVNNVEHPLGFQVESLSFSWKVEEAGSAKKMQSARIRIFQGEEQIYDSGEDDKAGSMDYQVNLELQPRTRYTWSVEVKADNGESAKAESYFETGKMKESWTAKWIAPQIEDEDIHPIMWKTFEAGLEDVNKSARLYMCGLGVYEVYINGKKVGKEYLAPGYHSYDFHLQVQTYDVAEYLQEGKNEIQIWLGKGWFKGRLGFDGGYTNLYGEYCCAIGELYIGNTAQPTICTDEEWKYRQSPIVESNIYDGEVYDARIETSIKEELQREAEGGDSAWKAVSVRRPQRCGELNDRYSLPIVKHEEFHPELIQTPKKEMVLDFGQNLTGWVEIDAELSKGMTVTLSASEILQDECFYRENLRTAKAEFTYISNGKKAHVRPHFTFYGFRYMKVEIKSLDGKDVTEEWITKISFAAYHLRSDFEQIGEITTGDSKVNQLFSNALWGQKDNFLDVPTDCPQRDERLGWTGDAQIFSETACYNMYMPAFYRKYLWDMRAEQSVLEGSVPNVVPRLKEGMVSEHGSCPWADAGVIIPWNVYRQYGNRTLLAECYPGMKAWVDCQRKKEEALGGAHLIKNGFHFADWLALDNEQPGPFGATDPLYIASAYYYKDVRIVAASAEIIGKAEEAEKYQRLSGEILKAIRATYFDENGLCNCKTQTGSAIAIMFELNPTEEARQQEGNVLAQRVEENHGHLNTGFVGTTMLCPALTETGHHDIAVQLLLNEEYPGWLYSVNMGATTIWERWNSVMPDGHLNKDGMNSLNHYSYGSIEAWMYGEVCGIKPVEAGFKKAEITPHADKRLGYAECILDTAAGCYKSGWKYEGDTVVYRVEVPFDAEAEFRVEGMDLQKLGAGTYVFEVKE</sequence>
<dbReference type="Gene3D" id="2.60.120.260">
    <property type="entry name" value="Galactose-binding domain-like"/>
    <property type="match status" value="2"/>
</dbReference>
<dbReference type="SUPFAM" id="SSF48208">
    <property type="entry name" value="Six-hairpin glycosidases"/>
    <property type="match status" value="1"/>
</dbReference>
<dbReference type="SUPFAM" id="SSF49785">
    <property type="entry name" value="Galactose-binding domain-like"/>
    <property type="match status" value="1"/>
</dbReference>
<keyword evidence="3 8" id="KW-0378">Hydrolase</keyword>
<name>A0ABR7G3M1_9FIRM</name>
<dbReference type="Pfam" id="PF08531">
    <property type="entry name" value="Bac_rhamnosid_N"/>
    <property type="match status" value="1"/>
</dbReference>
<dbReference type="InterPro" id="IPR016007">
    <property type="entry name" value="Alpha_rhamnosid"/>
</dbReference>
<dbReference type="Gene3D" id="2.60.40.10">
    <property type="entry name" value="Immunoglobulins"/>
    <property type="match status" value="1"/>
</dbReference>
<dbReference type="InterPro" id="IPR035398">
    <property type="entry name" value="Bac_rhamnosid_C"/>
</dbReference>
<dbReference type="InterPro" id="IPR013737">
    <property type="entry name" value="Bac_rhamnosid_N"/>
</dbReference>
<comment type="caution">
    <text evidence="8">The sequence shown here is derived from an EMBL/GenBank/DDBJ whole genome shotgun (WGS) entry which is preliminary data.</text>
</comment>
<dbReference type="EMBL" id="JACOPE010000001">
    <property type="protein sequence ID" value="MBC5682024.1"/>
    <property type="molecule type" value="Genomic_DNA"/>
</dbReference>
<dbReference type="EC" id="3.2.1.40" evidence="2"/>
<dbReference type="Pfam" id="PF25788">
    <property type="entry name" value="Ig_Rha78A_N"/>
    <property type="match status" value="1"/>
</dbReference>
<dbReference type="InterPro" id="IPR008902">
    <property type="entry name" value="Rhamnosid_concanavalin"/>
</dbReference>
<reference evidence="8 9" key="1">
    <citation type="submission" date="2020-08" db="EMBL/GenBank/DDBJ databases">
        <title>Genome public.</title>
        <authorList>
            <person name="Liu C."/>
            <person name="Sun Q."/>
        </authorList>
    </citation>
    <scope>NUCLEOTIDE SEQUENCE [LARGE SCALE GENOMIC DNA]</scope>
    <source>
        <strain evidence="8 9">NSJ-13</strain>
    </source>
</reference>
<dbReference type="InterPro" id="IPR013783">
    <property type="entry name" value="Ig-like_fold"/>
</dbReference>
<dbReference type="Pfam" id="PF17389">
    <property type="entry name" value="Bac_rhamnosid6H"/>
    <property type="match status" value="1"/>
</dbReference>
<evidence type="ECO:0000256" key="2">
    <source>
        <dbReference type="ARBA" id="ARBA00012652"/>
    </source>
</evidence>
<organism evidence="8 9">
    <name type="scientific">Ruminococcus hominis</name>
    <dbReference type="NCBI Taxonomy" id="2763065"/>
    <lineage>
        <taxon>Bacteria</taxon>
        <taxon>Bacillati</taxon>
        <taxon>Bacillota</taxon>
        <taxon>Clostridia</taxon>
        <taxon>Eubacteriales</taxon>
        <taxon>Oscillospiraceae</taxon>
        <taxon>Ruminococcus</taxon>
    </lineage>
</organism>
<dbReference type="GO" id="GO:0016787">
    <property type="term" value="F:hydrolase activity"/>
    <property type="evidence" value="ECO:0007669"/>
    <property type="project" value="UniProtKB-KW"/>
</dbReference>
<dbReference type="RefSeq" id="WP_186864263.1">
    <property type="nucleotide sequence ID" value="NZ_JACOPE010000001.1"/>
</dbReference>
<evidence type="ECO:0000259" key="6">
    <source>
        <dbReference type="Pfam" id="PF17389"/>
    </source>
</evidence>
<evidence type="ECO:0000259" key="4">
    <source>
        <dbReference type="Pfam" id="PF05592"/>
    </source>
</evidence>
<dbReference type="PANTHER" id="PTHR33307:SF6">
    <property type="entry name" value="ALPHA-RHAMNOSIDASE (EUROFUNG)-RELATED"/>
    <property type="match status" value="1"/>
</dbReference>
<feature type="domain" description="Alpha-L-rhamnosidase C-terminal" evidence="7">
    <location>
        <begin position="780"/>
        <end position="843"/>
    </location>
</feature>
<dbReference type="InterPro" id="IPR012341">
    <property type="entry name" value="6hp_glycosidase-like_sf"/>
</dbReference>
<evidence type="ECO:0000256" key="1">
    <source>
        <dbReference type="ARBA" id="ARBA00001445"/>
    </source>
</evidence>